<protein>
    <recommendedName>
        <fullName evidence="4">Lipoprotein</fullName>
    </recommendedName>
</protein>
<evidence type="ECO:0008006" key="4">
    <source>
        <dbReference type="Google" id="ProtNLM"/>
    </source>
</evidence>
<evidence type="ECO:0000313" key="3">
    <source>
        <dbReference type="Proteomes" id="UP000829194"/>
    </source>
</evidence>
<feature type="signal peptide" evidence="1">
    <location>
        <begin position="1"/>
        <end position="32"/>
    </location>
</feature>
<dbReference type="PROSITE" id="PS51257">
    <property type="entry name" value="PROKAR_LIPOPROTEIN"/>
    <property type="match status" value="1"/>
</dbReference>
<name>A0ABY3XIS7_9GAMM</name>
<proteinExistence type="predicted"/>
<feature type="chain" id="PRO_5046564568" description="Lipoprotein" evidence="1">
    <location>
        <begin position="33"/>
        <end position="205"/>
    </location>
</feature>
<evidence type="ECO:0000313" key="2">
    <source>
        <dbReference type="EMBL" id="UNP31523.1"/>
    </source>
</evidence>
<organism evidence="2 3">
    <name type="scientific">Lysobacter gummosus</name>
    <dbReference type="NCBI Taxonomy" id="262324"/>
    <lineage>
        <taxon>Bacteria</taxon>
        <taxon>Pseudomonadati</taxon>
        <taxon>Pseudomonadota</taxon>
        <taxon>Gammaproteobacteria</taxon>
        <taxon>Lysobacterales</taxon>
        <taxon>Lysobacteraceae</taxon>
        <taxon>Lysobacter</taxon>
    </lineage>
</organism>
<accession>A0ABY3XIS7</accession>
<reference evidence="2 3" key="1">
    <citation type="submission" date="2022-03" db="EMBL/GenBank/DDBJ databases">
        <title>Complete genome sequence of Lysobacter capsici VKM B-2533 and Lysobacter gummosus 10.1.1, promising sources of lytic agents.</title>
        <authorList>
            <person name="Tarlachkov S.V."/>
            <person name="Kudryakova I.V."/>
            <person name="Afoshin A.S."/>
            <person name="Leontyevskaya E.A."/>
            <person name="Leontyevskaya N.V."/>
        </authorList>
    </citation>
    <scope>NUCLEOTIDE SEQUENCE [LARGE SCALE GENOMIC DNA]</scope>
    <source>
        <strain evidence="2 3">10.1.1</strain>
    </source>
</reference>
<dbReference type="RefSeq" id="WP_148648834.1">
    <property type="nucleotide sequence ID" value="NZ_CP011131.1"/>
</dbReference>
<sequence>MTEPMRIAAPVAVPARICALLTVLIAAGCAHAPQASRPPYACPDTIAYRLADTPGPGGHALAFTPWAFALSAQTPEGLYGFENDGGIALARGETDQDGAVAMTDAQQQAVTRAYCATPEKIWLIYPGQSQRVRLYDLSLARDPDERLFYALVQTGYVGGDDLPRYRRGYFEAEGKQALNYALSAEGVADKAALLTKLQGARDARP</sequence>
<dbReference type="EMBL" id="CP093547">
    <property type="protein sequence ID" value="UNP31523.1"/>
    <property type="molecule type" value="Genomic_DNA"/>
</dbReference>
<evidence type="ECO:0000256" key="1">
    <source>
        <dbReference type="SAM" id="SignalP"/>
    </source>
</evidence>
<gene>
    <name evidence="2" type="ORF">MOV92_09865</name>
</gene>
<keyword evidence="1" id="KW-0732">Signal</keyword>
<dbReference type="Proteomes" id="UP000829194">
    <property type="component" value="Chromosome"/>
</dbReference>
<keyword evidence="3" id="KW-1185">Reference proteome</keyword>